<dbReference type="InterPro" id="IPR003838">
    <property type="entry name" value="ABC3_permease_C"/>
</dbReference>
<sequence>MNPFMLVKGEWRRSLRGVLAVALVLGLALSLGVGVGMTERAVRQGAARAGDAFDLLVGAQGSSVDLMLGAVYLRPQPLALVPGSLVSDILKQKGVAWAAPLAFGDRWENAPLVGTTESMVTLGGARALTEGVPFAARDEAVVGAGVPLRLGESLTPLHGQVGSDRHEHSRYRVVGRLPHTGTPWDKAILVPIESLWAAHGALPGATAEHGEESHAPAAARSLGDVFRDAASGSLPGVSAVVVKPDSVADAYRLRAFWQTASVSAADGKAVNTQGVFTGEVLTGLFATLGDMRDIMSVMAYAAQAVALCAVVLVALMAVSARRPLLATLRALGAPRLYLVCAVWSMVTLSIALGTAAGLLLGSGLAEGLSILLFRQTGIVFSVSLSLAEVSFAAASLLIGSACAVIPACMIYRKTGSRIL</sequence>
<evidence type="ECO:0000313" key="9">
    <source>
        <dbReference type="Proteomes" id="UP000824264"/>
    </source>
</evidence>
<comment type="caution">
    <text evidence="8">The sequence shown here is derived from an EMBL/GenBank/DDBJ whole genome shotgun (WGS) entry which is preliminary data.</text>
</comment>
<reference evidence="8" key="2">
    <citation type="submission" date="2021-04" db="EMBL/GenBank/DDBJ databases">
        <authorList>
            <person name="Gilroy R."/>
        </authorList>
    </citation>
    <scope>NUCLEOTIDE SEQUENCE</scope>
    <source>
        <strain evidence="8">ChiSxjej5B17-1746</strain>
    </source>
</reference>
<feature type="transmembrane region" description="Helical" evidence="6">
    <location>
        <begin position="378"/>
        <end position="411"/>
    </location>
</feature>
<feature type="transmembrane region" description="Helical" evidence="6">
    <location>
        <begin position="297"/>
        <end position="315"/>
    </location>
</feature>
<gene>
    <name evidence="8" type="ORF">H9874_00770</name>
</gene>
<dbReference type="PANTHER" id="PTHR43738">
    <property type="entry name" value="ABC TRANSPORTER, MEMBRANE PROTEIN"/>
    <property type="match status" value="1"/>
</dbReference>
<evidence type="ECO:0000259" key="7">
    <source>
        <dbReference type="Pfam" id="PF02687"/>
    </source>
</evidence>
<name>A0A9D1QYJ4_9BACT</name>
<reference evidence="8" key="1">
    <citation type="journal article" date="2021" name="PeerJ">
        <title>Extensive microbial diversity within the chicken gut microbiome revealed by metagenomics and culture.</title>
        <authorList>
            <person name="Gilroy R."/>
            <person name="Ravi A."/>
            <person name="Getino M."/>
            <person name="Pursley I."/>
            <person name="Horton D.L."/>
            <person name="Alikhan N.F."/>
            <person name="Baker D."/>
            <person name="Gharbi K."/>
            <person name="Hall N."/>
            <person name="Watson M."/>
            <person name="Adriaenssens E.M."/>
            <person name="Foster-Nyarko E."/>
            <person name="Jarju S."/>
            <person name="Secka A."/>
            <person name="Antonio M."/>
            <person name="Oren A."/>
            <person name="Chaudhuri R.R."/>
            <person name="La Ragione R."/>
            <person name="Hildebrand F."/>
            <person name="Pallen M.J."/>
        </authorList>
    </citation>
    <scope>NUCLEOTIDE SEQUENCE</scope>
    <source>
        <strain evidence="8">ChiSxjej5B17-1746</strain>
    </source>
</reference>
<protein>
    <submittedName>
        <fullName evidence="8">ABC transporter permease</fullName>
    </submittedName>
</protein>
<keyword evidence="2" id="KW-1003">Cell membrane</keyword>
<keyword evidence="4 6" id="KW-1133">Transmembrane helix</keyword>
<dbReference type="InterPro" id="IPR051125">
    <property type="entry name" value="ABC-4/HrtB_transporter"/>
</dbReference>
<keyword evidence="3 6" id="KW-0812">Transmembrane</keyword>
<dbReference type="Proteomes" id="UP000824264">
    <property type="component" value="Unassembled WGS sequence"/>
</dbReference>
<evidence type="ECO:0000256" key="2">
    <source>
        <dbReference type="ARBA" id="ARBA00022475"/>
    </source>
</evidence>
<organism evidence="8 9">
    <name type="scientific">Candidatus Bilophila faecipullorum</name>
    <dbReference type="NCBI Taxonomy" id="2838482"/>
    <lineage>
        <taxon>Bacteria</taxon>
        <taxon>Pseudomonadati</taxon>
        <taxon>Thermodesulfobacteriota</taxon>
        <taxon>Desulfovibrionia</taxon>
        <taxon>Desulfovibrionales</taxon>
        <taxon>Desulfovibrionaceae</taxon>
        <taxon>Bilophila</taxon>
    </lineage>
</organism>
<feature type="transmembrane region" description="Helical" evidence="6">
    <location>
        <begin position="336"/>
        <end position="358"/>
    </location>
</feature>
<evidence type="ECO:0000256" key="3">
    <source>
        <dbReference type="ARBA" id="ARBA00022692"/>
    </source>
</evidence>
<evidence type="ECO:0000313" key="8">
    <source>
        <dbReference type="EMBL" id="HIW77665.1"/>
    </source>
</evidence>
<dbReference type="EMBL" id="DXGI01000026">
    <property type="protein sequence ID" value="HIW77665.1"/>
    <property type="molecule type" value="Genomic_DNA"/>
</dbReference>
<keyword evidence="5 6" id="KW-0472">Membrane</keyword>
<proteinExistence type="predicted"/>
<evidence type="ECO:0000256" key="5">
    <source>
        <dbReference type="ARBA" id="ARBA00023136"/>
    </source>
</evidence>
<evidence type="ECO:0000256" key="1">
    <source>
        <dbReference type="ARBA" id="ARBA00004651"/>
    </source>
</evidence>
<dbReference type="PANTHER" id="PTHR43738:SF2">
    <property type="entry name" value="ABC TRANSPORTER PERMEASE"/>
    <property type="match status" value="1"/>
</dbReference>
<dbReference type="Pfam" id="PF02687">
    <property type="entry name" value="FtsX"/>
    <property type="match status" value="1"/>
</dbReference>
<accession>A0A9D1QYJ4</accession>
<evidence type="ECO:0000256" key="6">
    <source>
        <dbReference type="SAM" id="Phobius"/>
    </source>
</evidence>
<dbReference type="GO" id="GO:0005886">
    <property type="term" value="C:plasma membrane"/>
    <property type="evidence" value="ECO:0007669"/>
    <property type="project" value="UniProtKB-SubCell"/>
</dbReference>
<comment type="subcellular location">
    <subcellularLocation>
        <location evidence="1">Cell membrane</location>
        <topology evidence="1">Multi-pass membrane protein</topology>
    </subcellularLocation>
</comment>
<evidence type="ECO:0000256" key="4">
    <source>
        <dbReference type="ARBA" id="ARBA00022989"/>
    </source>
</evidence>
<feature type="domain" description="ABC3 transporter permease C-terminal" evidence="7">
    <location>
        <begin position="298"/>
        <end position="412"/>
    </location>
</feature>
<dbReference type="AlphaFoldDB" id="A0A9D1QYJ4"/>